<dbReference type="SUPFAM" id="SSF53448">
    <property type="entry name" value="Nucleotide-diphospho-sugar transferases"/>
    <property type="match status" value="1"/>
</dbReference>
<protein>
    <recommendedName>
        <fullName evidence="11">glucomannan 4-beta-mannosyltransferase</fullName>
        <ecNumber evidence="11">2.4.1.32</ecNumber>
    </recommendedName>
</protein>
<dbReference type="GeneID" id="105056606"/>
<feature type="transmembrane region" description="Helical" evidence="12">
    <location>
        <begin position="447"/>
        <end position="474"/>
    </location>
</feature>
<evidence type="ECO:0000259" key="13">
    <source>
        <dbReference type="Pfam" id="PF13632"/>
    </source>
</evidence>
<dbReference type="AlphaFoldDB" id="A0A6I9S4T9"/>
<dbReference type="Pfam" id="PF13632">
    <property type="entry name" value="Glyco_trans_2_3"/>
    <property type="match status" value="1"/>
</dbReference>
<evidence type="ECO:0000313" key="14">
    <source>
        <dbReference type="Proteomes" id="UP000504607"/>
    </source>
</evidence>
<organism evidence="14 15">
    <name type="scientific">Elaeis guineensis var. tenera</name>
    <name type="common">Oil palm</name>
    <dbReference type="NCBI Taxonomy" id="51953"/>
    <lineage>
        <taxon>Eukaryota</taxon>
        <taxon>Viridiplantae</taxon>
        <taxon>Streptophyta</taxon>
        <taxon>Embryophyta</taxon>
        <taxon>Tracheophyta</taxon>
        <taxon>Spermatophyta</taxon>
        <taxon>Magnoliopsida</taxon>
        <taxon>Liliopsida</taxon>
        <taxon>Arecaceae</taxon>
        <taxon>Arecoideae</taxon>
        <taxon>Cocoseae</taxon>
        <taxon>Elaeidinae</taxon>
        <taxon>Elaeis</taxon>
    </lineage>
</organism>
<evidence type="ECO:0000313" key="15">
    <source>
        <dbReference type="RefSeq" id="XP_010937164.1"/>
    </source>
</evidence>
<feature type="transmembrane region" description="Helical" evidence="12">
    <location>
        <begin position="412"/>
        <end position="435"/>
    </location>
</feature>
<keyword evidence="4 12" id="KW-0812">Transmembrane</keyword>
<keyword evidence="14" id="KW-1185">Reference proteome</keyword>
<dbReference type="KEGG" id="egu:105056606"/>
<evidence type="ECO:0000256" key="2">
    <source>
        <dbReference type="ARBA" id="ARBA00022676"/>
    </source>
</evidence>
<evidence type="ECO:0000256" key="5">
    <source>
        <dbReference type="ARBA" id="ARBA00022989"/>
    </source>
</evidence>
<comment type="catalytic activity">
    <reaction evidence="9">
        <text>GDP-mannose + (glucomannan)n = GDP + (glucomannan)n+1.</text>
        <dbReference type="EC" id="2.4.1.32"/>
    </reaction>
</comment>
<evidence type="ECO:0000256" key="8">
    <source>
        <dbReference type="ARBA" id="ARBA00023316"/>
    </source>
</evidence>
<keyword evidence="8" id="KW-0961">Cell wall biogenesis/degradation</keyword>
<keyword evidence="5 12" id="KW-1133">Transmembrane helix</keyword>
<keyword evidence="7 12" id="KW-0472">Membrane</keyword>
<reference evidence="15" key="1">
    <citation type="submission" date="2025-08" db="UniProtKB">
        <authorList>
            <consortium name="RefSeq"/>
        </authorList>
    </citation>
    <scope>IDENTIFICATION</scope>
</reference>
<proteinExistence type="inferred from homology"/>
<evidence type="ECO:0000256" key="7">
    <source>
        <dbReference type="ARBA" id="ARBA00023136"/>
    </source>
</evidence>
<feature type="domain" description="Glycosyltransferase 2-like" evidence="13">
    <location>
        <begin position="238"/>
        <end position="431"/>
    </location>
</feature>
<dbReference type="Proteomes" id="UP000504607">
    <property type="component" value="Chromosome 13"/>
</dbReference>
<dbReference type="RefSeq" id="XP_010937164.1">
    <property type="nucleotide sequence ID" value="XM_010938862.3"/>
</dbReference>
<dbReference type="FunFam" id="3.90.550.10:FF:000015">
    <property type="entry name" value="Glucomannan 4-beta-mannosyltransferase 9"/>
    <property type="match status" value="1"/>
</dbReference>
<dbReference type="PANTHER" id="PTHR32044">
    <property type="entry name" value="GLUCOMANNAN 4-BETA-MANNOSYLTRANSFERASE 9"/>
    <property type="match status" value="1"/>
</dbReference>
<accession>A0A6I9S4T9</accession>
<dbReference type="EC" id="2.4.1.32" evidence="11"/>
<dbReference type="InterPro" id="IPR029044">
    <property type="entry name" value="Nucleotide-diphossugar_trans"/>
</dbReference>
<evidence type="ECO:0000256" key="3">
    <source>
        <dbReference type="ARBA" id="ARBA00022679"/>
    </source>
</evidence>
<evidence type="ECO:0000256" key="6">
    <source>
        <dbReference type="ARBA" id="ARBA00023034"/>
    </source>
</evidence>
<comment type="subcellular location">
    <subcellularLocation>
        <location evidence="1">Golgi apparatus membrane</location>
        <topology evidence="1">Multi-pass membrane protein</topology>
    </subcellularLocation>
</comment>
<evidence type="ECO:0000256" key="1">
    <source>
        <dbReference type="ARBA" id="ARBA00004653"/>
    </source>
</evidence>
<evidence type="ECO:0000256" key="4">
    <source>
        <dbReference type="ARBA" id="ARBA00022692"/>
    </source>
</evidence>
<feature type="transmembrane region" description="Helical" evidence="12">
    <location>
        <begin position="529"/>
        <end position="550"/>
    </location>
</feature>
<dbReference type="CDD" id="cd06437">
    <property type="entry name" value="CESA_CaSu_A2"/>
    <property type="match status" value="1"/>
</dbReference>
<keyword evidence="6" id="KW-0333">Golgi apparatus</keyword>
<sequence length="580" mass="66154">MRKASKVKAKYVELEHQQVKPMEGIALPTVLPSATETNAYHSPLHAWISQGLGLFASLCSFVETSPSFSWHQIWVIWVQIRANVVAPVLKIAEILCLIMSVMQIVEKLSMGAASLFARVFRWRAERRYKWVPMGQDLETGSLAYPMVLVQIPMYNERQVYKLSIGAACGLSWPANRIVVQVLDDSTDPEIKDLVQQECEKWANRGIDIKYEIRENRHGYKAGALKEGLKHSYVHHCDYVAIFDADFQPEADFLLQTIPFLIHNPEIALVQARWKFVNADECMMTRIQEMSMDYHFKVEQESGSTMYSFFGFNGTAGVWRISALEGSGGWQDRTTVEDMDLAVRATLCGWKFVFVGNIKVKSELPSTFKAYRNQQYRWACGPSNLFRKIAEEIRRTAKISLWRKIHLMYSFFVVRRIVAHIVTFTFYCVVIPTSVLVPEVKISRWGVIYIPTTITLLNSVGTPSSFHLLLFWVFFENVMSMHRTKAVLTGLLGVGKVNEWVVTEKLGNSVKANEGEESGKKSGSAIFKRVLLPELGMAVYLFTCACCDFAYGKNYYFFYMYPQAMTFFIVAIGYVGTFMPS</sequence>
<evidence type="ECO:0000256" key="11">
    <source>
        <dbReference type="ARBA" id="ARBA00066505"/>
    </source>
</evidence>
<dbReference type="Gene3D" id="3.90.550.10">
    <property type="entry name" value="Spore Coat Polysaccharide Biosynthesis Protein SpsA, Chain A"/>
    <property type="match status" value="1"/>
</dbReference>
<dbReference type="OrthoDB" id="72851at2759"/>
<feature type="transmembrane region" description="Helical" evidence="12">
    <location>
        <begin position="556"/>
        <end position="578"/>
    </location>
</feature>
<dbReference type="InterPro" id="IPR001173">
    <property type="entry name" value="Glyco_trans_2-like"/>
</dbReference>
<keyword evidence="3" id="KW-0808">Transferase</keyword>
<name>A0A6I9S4T9_ELAGV</name>
<evidence type="ECO:0000256" key="12">
    <source>
        <dbReference type="SAM" id="Phobius"/>
    </source>
</evidence>
<dbReference type="GO" id="GO:0051753">
    <property type="term" value="F:mannan synthase activity"/>
    <property type="evidence" value="ECO:0007669"/>
    <property type="project" value="UniProtKB-ARBA"/>
</dbReference>
<dbReference type="PANTHER" id="PTHR32044:SF21">
    <property type="entry name" value="GLUCOMANNAN 4-BETA-MANNOSYLTRANSFERASE 3-RELATED"/>
    <property type="match status" value="1"/>
</dbReference>
<dbReference type="GO" id="GO:0071555">
    <property type="term" value="P:cell wall organization"/>
    <property type="evidence" value="ECO:0007669"/>
    <property type="project" value="UniProtKB-KW"/>
</dbReference>
<evidence type="ECO:0000256" key="10">
    <source>
        <dbReference type="ARBA" id="ARBA00060879"/>
    </source>
</evidence>
<evidence type="ECO:0000256" key="9">
    <source>
        <dbReference type="ARBA" id="ARBA00051800"/>
    </source>
</evidence>
<gene>
    <name evidence="15" type="primary">LOC105056606</name>
</gene>
<keyword evidence="2" id="KW-0328">Glycosyltransferase</keyword>
<dbReference type="GO" id="GO:0000139">
    <property type="term" value="C:Golgi membrane"/>
    <property type="evidence" value="ECO:0007669"/>
    <property type="project" value="UniProtKB-SubCell"/>
</dbReference>
<dbReference type="GO" id="GO:0047259">
    <property type="term" value="F:glucomannan 4-beta-mannosyltransferase activity"/>
    <property type="evidence" value="ECO:0007669"/>
    <property type="project" value="UniProtKB-EC"/>
</dbReference>
<dbReference type="InParanoid" id="A0A6I9S4T9"/>
<comment type="similarity">
    <text evidence="10">Belongs to the glycosyltransferase 2 family. Plant cellulose synthase-like A subfamily.</text>
</comment>